<reference evidence="10 11" key="1">
    <citation type="submission" date="2019-01" db="EMBL/GenBank/DDBJ databases">
        <title>Oerskovia turbata Genome sequencing and assembly.</title>
        <authorList>
            <person name="Dou T."/>
        </authorList>
    </citation>
    <scope>NUCLEOTIDE SEQUENCE [LARGE SCALE GENOMIC DNA]</scope>
    <source>
        <strain evidence="9 10">JCM12123</strain>
        <strain evidence="8 11">JCM3160</strain>
    </source>
</reference>
<dbReference type="Proteomes" id="UP000289805">
    <property type="component" value="Unassembled WGS sequence"/>
</dbReference>
<evidence type="ECO:0000256" key="1">
    <source>
        <dbReference type="ARBA" id="ARBA00004141"/>
    </source>
</evidence>
<accession>A0A4Q1L1G3</accession>
<dbReference type="AlphaFoldDB" id="A0A4Q1L1G3"/>
<feature type="compositionally biased region" description="Basic residues" evidence="5">
    <location>
        <begin position="10"/>
        <end position="43"/>
    </location>
</feature>
<comment type="subcellular location">
    <subcellularLocation>
        <location evidence="1">Membrane</location>
        <topology evidence="1">Multi-pass membrane protein</topology>
    </subcellularLocation>
</comment>
<organism evidence="9 10">
    <name type="scientific">Oerskovia turbata</name>
    <dbReference type="NCBI Taxonomy" id="1713"/>
    <lineage>
        <taxon>Bacteria</taxon>
        <taxon>Bacillati</taxon>
        <taxon>Actinomycetota</taxon>
        <taxon>Actinomycetes</taxon>
        <taxon>Micrococcales</taxon>
        <taxon>Cellulomonadaceae</taxon>
        <taxon>Oerskovia</taxon>
    </lineage>
</organism>
<keyword evidence="3 6" id="KW-1133">Transmembrane helix</keyword>
<gene>
    <name evidence="8" type="ORF">EQW73_08400</name>
    <name evidence="9" type="ORF">EQW78_01460</name>
</gene>
<feature type="region of interest" description="Disordered" evidence="5">
    <location>
        <begin position="1"/>
        <end position="68"/>
    </location>
</feature>
<evidence type="ECO:0000313" key="10">
    <source>
        <dbReference type="Proteomes" id="UP000289805"/>
    </source>
</evidence>
<keyword evidence="2 6" id="KW-0812">Transmembrane</keyword>
<evidence type="ECO:0000256" key="6">
    <source>
        <dbReference type="SAM" id="Phobius"/>
    </source>
</evidence>
<feature type="domain" description="Integral membrane bound transporter" evidence="7">
    <location>
        <begin position="82"/>
        <end position="146"/>
    </location>
</feature>
<evidence type="ECO:0000256" key="5">
    <source>
        <dbReference type="SAM" id="MobiDB-lite"/>
    </source>
</evidence>
<dbReference type="GO" id="GO:0016020">
    <property type="term" value="C:membrane"/>
    <property type="evidence" value="ECO:0007669"/>
    <property type="project" value="UniProtKB-SubCell"/>
</dbReference>
<dbReference type="OrthoDB" id="581879at2"/>
<dbReference type="STRING" id="1713.GCA_000718325_02629"/>
<protein>
    <submittedName>
        <fullName evidence="9">FUSC family protein</fullName>
    </submittedName>
</protein>
<evidence type="ECO:0000256" key="3">
    <source>
        <dbReference type="ARBA" id="ARBA00022989"/>
    </source>
</evidence>
<evidence type="ECO:0000313" key="8">
    <source>
        <dbReference type="EMBL" id="RXR26334.1"/>
    </source>
</evidence>
<dbReference type="Pfam" id="PF13515">
    <property type="entry name" value="FUSC_2"/>
    <property type="match status" value="1"/>
</dbReference>
<keyword evidence="11" id="KW-1185">Reference proteome</keyword>
<evidence type="ECO:0000256" key="2">
    <source>
        <dbReference type="ARBA" id="ARBA00022692"/>
    </source>
</evidence>
<proteinExistence type="predicted"/>
<evidence type="ECO:0000259" key="7">
    <source>
        <dbReference type="Pfam" id="PF13515"/>
    </source>
</evidence>
<keyword evidence="4 6" id="KW-0472">Membrane</keyword>
<dbReference type="EMBL" id="SDJR01000004">
    <property type="protein sequence ID" value="RXR26334.1"/>
    <property type="molecule type" value="Genomic_DNA"/>
</dbReference>
<dbReference type="InterPro" id="IPR049453">
    <property type="entry name" value="Memb_transporter_dom"/>
</dbReference>
<evidence type="ECO:0000313" key="9">
    <source>
        <dbReference type="EMBL" id="RXR36509.1"/>
    </source>
</evidence>
<name>A0A4Q1L1G3_9CELL</name>
<sequence>MPAPSCDPRRRGRSPRTRRPWRRRAGVRRRGPRADRPRRRRVAPPHARDRAPPRRRALGGRRDARRPATSPDVWPLLDLRLGFWATAAFVVVLQVVTELVVGRHYGLAMLTITPMALLMTSLGGSNDVIALDRALDTAVGAVVGVLAVVLVHARSRSARSLTAPART</sequence>
<dbReference type="Proteomes" id="UP000290517">
    <property type="component" value="Unassembled WGS sequence"/>
</dbReference>
<feature type="transmembrane region" description="Helical" evidence="6">
    <location>
        <begin position="107"/>
        <end position="125"/>
    </location>
</feature>
<comment type="caution">
    <text evidence="9">The sequence shown here is derived from an EMBL/GenBank/DDBJ whole genome shotgun (WGS) entry which is preliminary data.</text>
</comment>
<evidence type="ECO:0000256" key="4">
    <source>
        <dbReference type="ARBA" id="ARBA00023136"/>
    </source>
</evidence>
<feature type="transmembrane region" description="Helical" evidence="6">
    <location>
        <begin position="81"/>
        <end position="100"/>
    </location>
</feature>
<feature type="transmembrane region" description="Helical" evidence="6">
    <location>
        <begin position="137"/>
        <end position="153"/>
    </location>
</feature>
<evidence type="ECO:0000313" key="11">
    <source>
        <dbReference type="Proteomes" id="UP000290517"/>
    </source>
</evidence>
<dbReference type="EMBL" id="SDJQ01000002">
    <property type="protein sequence ID" value="RXR36509.1"/>
    <property type="molecule type" value="Genomic_DNA"/>
</dbReference>